<evidence type="ECO:0000256" key="5">
    <source>
        <dbReference type="SAM" id="Phobius"/>
    </source>
</evidence>
<comment type="subcellular location">
    <subcellularLocation>
        <location evidence="1">Endomembrane system</location>
        <topology evidence="1">Multi-pass membrane protein</topology>
    </subcellularLocation>
</comment>
<dbReference type="Proteomes" id="UP001444625">
    <property type="component" value="Unassembled WGS sequence"/>
</dbReference>
<evidence type="ECO:0000313" key="7">
    <source>
        <dbReference type="EMBL" id="MEN2767375.1"/>
    </source>
</evidence>
<evidence type="ECO:0000256" key="3">
    <source>
        <dbReference type="ARBA" id="ARBA00022989"/>
    </source>
</evidence>
<dbReference type="Pfam" id="PF06803">
    <property type="entry name" value="DUF1232"/>
    <property type="match status" value="1"/>
</dbReference>
<evidence type="ECO:0000256" key="1">
    <source>
        <dbReference type="ARBA" id="ARBA00004127"/>
    </source>
</evidence>
<feature type="domain" description="DUF1232" evidence="6">
    <location>
        <begin position="88"/>
        <end position="123"/>
    </location>
</feature>
<keyword evidence="3 5" id="KW-1133">Transmembrane helix</keyword>
<feature type="transmembrane region" description="Helical" evidence="5">
    <location>
        <begin position="83"/>
        <end position="102"/>
    </location>
</feature>
<evidence type="ECO:0000256" key="4">
    <source>
        <dbReference type="ARBA" id="ARBA00023136"/>
    </source>
</evidence>
<keyword evidence="8" id="KW-1185">Reference proteome</keyword>
<organism evidence="7 8">
    <name type="scientific">Ornithinibacillus xuwenensis</name>
    <dbReference type="NCBI Taxonomy" id="3144668"/>
    <lineage>
        <taxon>Bacteria</taxon>
        <taxon>Bacillati</taxon>
        <taxon>Bacillota</taxon>
        <taxon>Bacilli</taxon>
        <taxon>Bacillales</taxon>
        <taxon>Bacillaceae</taxon>
        <taxon>Ornithinibacillus</taxon>
    </lineage>
</organism>
<proteinExistence type="predicted"/>
<keyword evidence="2 5" id="KW-0812">Transmembrane</keyword>
<protein>
    <submittedName>
        <fullName evidence="7">YkvA family protein</fullName>
    </submittedName>
</protein>
<evidence type="ECO:0000313" key="8">
    <source>
        <dbReference type="Proteomes" id="UP001444625"/>
    </source>
</evidence>
<comment type="caution">
    <text evidence="7">The sequence shown here is derived from an EMBL/GenBank/DDBJ whole genome shotgun (WGS) entry which is preliminary data.</text>
</comment>
<name>A0ABU9XGH1_9BACI</name>
<dbReference type="EMBL" id="JBDIML010000002">
    <property type="protein sequence ID" value="MEN2767375.1"/>
    <property type="molecule type" value="Genomic_DNA"/>
</dbReference>
<evidence type="ECO:0000259" key="6">
    <source>
        <dbReference type="Pfam" id="PF06803"/>
    </source>
</evidence>
<evidence type="ECO:0000256" key="2">
    <source>
        <dbReference type="ARBA" id="ARBA00022692"/>
    </source>
</evidence>
<dbReference type="RefSeq" id="WP_345824834.1">
    <property type="nucleotide sequence ID" value="NZ_JBDIML010000002.1"/>
</dbReference>
<dbReference type="InterPro" id="IPR010652">
    <property type="entry name" value="DUF1232"/>
</dbReference>
<accession>A0ABU9XGH1</accession>
<reference evidence="7 8" key="1">
    <citation type="submission" date="2024-05" db="EMBL/GenBank/DDBJ databases">
        <authorList>
            <person name="Haq I."/>
            <person name="Ullah Z."/>
            <person name="Ahmad R."/>
            <person name="Li M."/>
            <person name="Tong Y."/>
        </authorList>
    </citation>
    <scope>NUCLEOTIDE SEQUENCE [LARGE SCALE GENOMIC DNA]</scope>
    <source>
        <strain evidence="7 8">16A2E</strain>
    </source>
</reference>
<sequence length="151" mass="17554">MADKNRFRFWKKKQSEADYQEGAKLYEAKANEYYADNEKTEKLVRDAKAKSEKNKSALGDAWEKIQLLFELVGSWRKGEYRAIPKKSIIMIIATIIYFVSPVDLLPDFIVGLGLFDDAAVISFTFKQIANDLEKYRAWRDSSREEDNLPKD</sequence>
<gene>
    <name evidence="7" type="ORF">ABC228_09255</name>
</gene>
<keyword evidence="4 5" id="KW-0472">Membrane</keyword>